<evidence type="ECO:0000313" key="2">
    <source>
        <dbReference type="Proteomes" id="UP000588604"/>
    </source>
</evidence>
<dbReference type="AlphaFoldDB" id="A0A841MGC9"/>
<dbReference type="PANTHER" id="PTHR33706:SF1">
    <property type="entry name" value="TPR REPEAT PROTEIN"/>
    <property type="match status" value="1"/>
</dbReference>
<accession>A0A841MGC9</accession>
<proteinExistence type="predicted"/>
<dbReference type="Pfam" id="PF07661">
    <property type="entry name" value="MORN_2"/>
    <property type="match status" value="4"/>
</dbReference>
<dbReference type="Gene3D" id="3.90.930.1">
    <property type="match status" value="1"/>
</dbReference>
<reference evidence="1 2" key="1">
    <citation type="submission" date="2020-08" db="EMBL/GenBank/DDBJ databases">
        <title>Genomic Encyclopedia of Type Strains, Phase IV (KMG-IV): sequencing the most valuable type-strain genomes for metagenomic binning, comparative biology and taxonomic classification.</title>
        <authorList>
            <person name="Goeker M."/>
        </authorList>
    </citation>
    <scope>NUCLEOTIDE SEQUENCE [LARGE SCALE GENOMIC DNA]</scope>
    <source>
        <strain evidence="1 2">DSM 102044</strain>
    </source>
</reference>
<dbReference type="RefSeq" id="WP_184494537.1">
    <property type="nucleotide sequence ID" value="NZ_JACIJO010000002.1"/>
</dbReference>
<dbReference type="PANTHER" id="PTHR33706">
    <property type="entry name" value="MORN VARIANT REPEAT PROTEIN"/>
    <property type="match status" value="1"/>
</dbReference>
<dbReference type="SUPFAM" id="SSF82185">
    <property type="entry name" value="Histone H3 K4-specific methyltransferase SET7/9 N-terminal domain"/>
    <property type="match status" value="2"/>
</dbReference>
<dbReference type="InterPro" id="IPR011652">
    <property type="entry name" value="MORN_2"/>
</dbReference>
<dbReference type="Gene3D" id="2.20.110.10">
    <property type="entry name" value="Histone H3 K4-specific methyltransferase SET7/9 N-terminal domain"/>
    <property type="match status" value="2"/>
</dbReference>
<evidence type="ECO:0000313" key="1">
    <source>
        <dbReference type="EMBL" id="MBB6325883.1"/>
    </source>
</evidence>
<dbReference type="Proteomes" id="UP000588604">
    <property type="component" value="Unassembled WGS sequence"/>
</dbReference>
<keyword evidence="2" id="KW-1185">Reference proteome</keyword>
<name>A0A841MGC9_9BACT</name>
<organism evidence="1 2">
    <name type="scientific">Algoriphagus iocasae</name>
    <dbReference type="NCBI Taxonomy" id="1836499"/>
    <lineage>
        <taxon>Bacteria</taxon>
        <taxon>Pseudomonadati</taxon>
        <taxon>Bacteroidota</taxon>
        <taxon>Cytophagia</taxon>
        <taxon>Cytophagales</taxon>
        <taxon>Cyclobacteriaceae</taxon>
        <taxon>Algoriphagus</taxon>
    </lineage>
</organism>
<gene>
    <name evidence="1" type="ORF">FHS59_001511</name>
</gene>
<protein>
    <submittedName>
        <fullName evidence="1">Antitoxin component YwqK of YwqJK toxin-antitoxin module</fullName>
    </submittedName>
</protein>
<dbReference type="EMBL" id="JACIJO010000002">
    <property type="protein sequence ID" value="MBB6325883.1"/>
    <property type="molecule type" value="Genomic_DNA"/>
</dbReference>
<sequence length="418" mass="47770">MLALAFTLLFSFFLNTEIELNYYYFGNSDLVGVGNIENGKKSGEWRVYSKINPDHSNQSTFEAVDPETFKRLFNQELPVYIIYFSEDLPNGIFQENYPTGSIKTLATLENGKLDGDFKEFFENGEKKYSGQYEDGKKVEEWQEYFESGQIKSTIAYKDGLANGSALYYYPDGNLEFKLSYSKGEIDGLYEAYFTDGDLKEKGMFKNGFPEGEWISINSDRKTKLKGNYLGGIRSGEWQEIFEILPGYSRQGNYHNGLKEGDWLVIDEKGNHVQTENYLEGKLASVIEVQNADQLKNQQILKKGNGQRIIFDDQGFVLAKGKVLKGENNGNWSYYFPNSNRLASSGKLLGTKRVGVWKFYNFQGEVIDEIEYKEKPQSGHDLNGVGTPNYYRLNPATNHDALGSAYEKFYPFNQYRIGN</sequence>
<comment type="caution">
    <text evidence="1">The sequence shown here is derived from an EMBL/GenBank/DDBJ whole genome shotgun (WGS) entry which is preliminary data.</text>
</comment>